<reference evidence="1 2" key="1">
    <citation type="journal article" date="2021" name="Hortic Res">
        <title>The domestication of Cucurbita argyrosperma as revealed by the genome of its wild relative.</title>
        <authorList>
            <person name="Barrera-Redondo J."/>
            <person name="Sanchez-de la Vega G."/>
            <person name="Aguirre-Liguori J.A."/>
            <person name="Castellanos-Morales G."/>
            <person name="Gutierrez-Guerrero Y.T."/>
            <person name="Aguirre-Dugua X."/>
            <person name="Aguirre-Planter E."/>
            <person name="Tenaillon M.I."/>
            <person name="Lira-Saade R."/>
            <person name="Eguiarte L.E."/>
        </authorList>
    </citation>
    <scope>NUCLEOTIDE SEQUENCE [LARGE SCALE GENOMIC DNA]</scope>
    <source>
        <strain evidence="1">JBR-2021</strain>
    </source>
</reference>
<organism evidence="1 2">
    <name type="scientific">Cucurbita argyrosperma subsp. sororia</name>
    <dbReference type="NCBI Taxonomy" id="37648"/>
    <lineage>
        <taxon>Eukaryota</taxon>
        <taxon>Viridiplantae</taxon>
        <taxon>Streptophyta</taxon>
        <taxon>Embryophyta</taxon>
        <taxon>Tracheophyta</taxon>
        <taxon>Spermatophyta</taxon>
        <taxon>Magnoliopsida</taxon>
        <taxon>eudicotyledons</taxon>
        <taxon>Gunneridae</taxon>
        <taxon>Pentapetalae</taxon>
        <taxon>rosids</taxon>
        <taxon>fabids</taxon>
        <taxon>Cucurbitales</taxon>
        <taxon>Cucurbitaceae</taxon>
        <taxon>Cucurbiteae</taxon>
        <taxon>Cucurbita</taxon>
    </lineage>
</organism>
<accession>A0AAV6MKW9</accession>
<sequence>MPWRQEILHRRGDWHPGFGVRRNCACDEFPGLYAWTHNLKKAALIRDNLPDADKLAGIYKRLYEQRQGRTL</sequence>
<keyword evidence="2" id="KW-1185">Reference proteome</keyword>
<comment type="caution">
    <text evidence="1">The sequence shown here is derived from an EMBL/GenBank/DDBJ whole genome shotgun (WGS) entry which is preliminary data.</text>
</comment>
<dbReference type="AlphaFoldDB" id="A0AAV6MKW9"/>
<dbReference type="Proteomes" id="UP000685013">
    <property type="component" value="Chromosome 14"/>
</dbReference>
<evidence type="ECO:0000313" key="2">
    <source>
        <dbReference type="Proteomes" id="UP000685013"/>
    </source>
</evidence>
<gene>
    <name evidence="1" type="ORF">SDJN03_22440</name>
</gene>
<protein>
    <submittedName>
        <fullName evidence="1">Uncharacterized protein</fullName>
    </submittedName>
</protein>
<dbReference type="EMBL" id="JAGKQH010000014">
    <property type="protein sequence ID" value="KAG6582438.1"/>
    <property type="molecule type" value="Genomic_DNA"/>
</dbReference>
<feature type="non-terminal residue" evidence="1">
    <location>
        <position position="1"/>
    </location>
</feature>
<evidence type="ECO:0000313" key="1">
    <source>
        <dbReference type="EMBL" id="KAG6582438.1"/>
    </source>
</evidence>
<proteinExistence type="predicted"/>
<name>A0AAV6MKW9_9ROSI</name>